<organism evidence="1 2">
    <name type="scientific">Cyclobacterium plantarum</name>
    <dbReference type="NCBI Taxonomy" id="2716263"/>
    <lineage>
        <taxon>Bacteria</taxon>
        <taxon>Pseudomonadati</taxon>
        <taxon>Bacteroidota</taxon>
        <taxon>Cytophagia</taxon>
        <taxon>Cytophagales</taxon>
        <taxon>Cyclobacteriaceae</taxon>
        <taxon>Cyclobacterium</taxon>
    </lineage>
</organism>
<dbReference type="InterPro" id="IPR036291">
    <property type="entry name" value="NAD(P)-bd_dom_sf"/>
</dbReference>
<dbReference type="PANTHER" id="PTHR14097">
    <property type="entry name" value="OXIDOREDUCTASE HTATIP2"/>
    <property type="match status" value="1"/>
</dbReference>
<sequence>MSRRIAFVSGSSGLVGMKLLHQLFQNSEFDWVISFGRRNLAIKHHKLVQVAVDFDKLDQVDLRENISNQNMGGDFQPLLKALESGSARPIAFCSLGTTIKQAGSKENFYRVDHDYVINFARMVMGLGAKRFMYVSALGADAQSSIYYNQVKGEVENDLKRMDFDYVGIFQPSLLLGERKENRLGEEVAKIVMKGVTFLGLFRKYKPIYDHQVAKAMVKKSLEGENSGNETVSSSEMHKMSE</sequence>
<evidence type="ECO:0000313" key="2">
    <source>
        <dbReference type="Proteomes" id="UP000649799"/>
    </source>
</evidence>
<protein>
    <submittedName>
        <fullName evidence="1">Oxidoreductase</fullName>
    </submittedName>
</protein>
<dbReference type="SUPFAM" id="SSF51735">
    <property type="entry name" value="NAD(P)-binding Rossmann-fold domains"/>
    <property type="match status" value="1"/>
</dbReference>
<comment type="caution">
    <text evidence="1">The sequence shown here is derived from an EMBL/GenBank/DDBJ whole genome shotgun (WGS) entry which is preliminary data.</text>
</comment>
<dbReference type="RefSeq" id="WP_166147594.1">
    <property type="nucleotide sequence ID" value="NZ_JAANYN010000005.1"/>
</dbReference>
<gene>
    <name evidence="1" type="ORF">G9Q97_13270</name>
</gene>
<accession>A0ABX0H7C7</accession>
<dbReference type="PANTHER" id="PTHR14097:SF7">
    <property type="entry name" value="OXIDOREDUCTASE HTATIP2"/>
    <property type="match status" value="1"/>
</dbReference>
<name>A0ABX0H7C7_9BACT</name>
<dbReference type="Gene3D" id="3.40.50.720">
    <property type="entry name" value="NAD(P)-binding Rossmann-like Domain"/>
    <property type="match status" value="1"/>
</dbReference>
<dbReference type="Proteomes" id="UP000649799">
    <property type="component" value="Unassembled WGS sequence"/>
</dbReference>
<proteinExistence type="predicted"/>
<reference evidence="1 2" key="1">
    <citation type="submission" date="2020-03" db="EMBL/GenBank/DDBJ databases">
        <title>Cyclobacterium plantarum sp. nov., a marine bacterium isolated from a coastal-marine wetland.</title>
        <authorList>
            <person name="Sanchez-Porro C."/>
            <person name="Ventosa A."/>
            <person name="Amoozegar M."/>
        </authorList>
    </citation>
    <scope>NUCLEOTIDE SEQUENCE [LARGE SCALE GENOMIC DNA]</scope>
    <source>
        <strain evidence="1 2">GBPx2</strain>
    </source>
</reference>
<evidence type="ECO:0000313" key="1">
    <source>
        <dbReference type="EMBL" id="NHE57780.1"/>
    </source>
</evidence>
<keyword evidence="2" id="KW-1185">Reference proteome</keyword>
<dbReference type="EMBL" id="JAANYN010000005">
    <property type="protein sequence ID" value="NHE57780.1"/>
    <property type="molecule type" value="Genomic_DNA"/>
</dbReference>